<gene>
    <name evidence="3" type="ORF">SADUNF_Sadunf08G0065200</name>
</gene>
<feature type="region of interest" description="Disordered" evidence="1">
    <location>
        <begin position="1"/>
        <end position="28"/>
    </location>
</feature>
<proteinExistence type="predicted"/>
<dbReference type="PANTHER" id="PTHR45751:SF16">
    <property type="entry name" value="E3 UBIQUITIN-PROTEIN LIGASE RGLG4"/>
    <property type="match status" value="1"/>
</dbReference>
<organism evidence="3 4">
    <name type="scientific">Salix dunnii</name>
    <dbReference type="NCBI Taxonomy" id="1413687"/>
    <lineage>
        <taxon>Eukaryota</taxon>
        <taxon>Viridiplantae</taxon>
        <taxon>Streptophyta</taxon>
        <taxon>Embryophyta</taxon>
        <taxon>Tracheophyta</taxon>
        <taxon>Spermatophyta</taxon>
        <taxon>Magnoliopsida</taxon>
        <taxon>eudicotyledons</taxon>
        <taxon>Gunneridae</taxon>
        <taxon>Pentapetalae</taxon>
        <taxon>rosids</taxon>
        <taxon>fabids</taxon>
        <taxon>Malpighiales</taxon>
        <taxon>Salicaceae</taxon>
        <taxon>Saliceae</taxon>
        <taxon>Salix</taxon>
    </lineage>
</organism>
<evidence type="ECO:0000259" key="2">
    <source>
        <dbReference type="Pfam" id="PF07002"/>
    </source>
</evidence>
<dbReference type="OrthoDB" id="5855668at2759"/>
<dbReference type="AlphaFoldDB" id="A0A835MS94"/>
<dbReference type="Pfam" id="PF07002">
    <property type="entry name" value="Copine"/>
    <property type="match status" value="2"/>
</dbReference>
<feature type="domain" description="Copine C-terminal" evidence="2">
    <location>
        <begin position="147"/>
        <end position="208"/>
    </location>
</feature>
<evidence type="ECO:0000313" key="4">
    <source>
        <dbReference type="Proteomes" id="UP000657918"/>
    </source>
</evidence>
<sequence length="504" mass="55980">MGGVFSNSKSKKGYHGRGRSSQARGSSSEKKEFIKRKYGFIPDNFTSLEQACIILFDHLFPSISFQALGIFISKRYIYMNFIFISRVQLKNILFGAGFPFKVKEASLVGVVTTALREEGLESSNLIVGIDFTRSNDWTGKVSFNNRSLHAIGDTPNPYEKAISIIGNTMAPFDEDNLVPCFGFGDGKSRPWKLHSNNVVSSFAPYSSAVELIYLLTQPPLMIKRCLAFKVTIHLAMVLKKYWHATKSLFQTCNLQVCLFVYLKLVSGPTSYGPVIEAAIDIVEKSKGQYHVLIIIADGQVTRKGNTSDGELSPQEEQTINAIVEASSYPLSIILVGVGDGPWEDMKRFDDKIPARKFDNFQFVNFTAIMSKNATPSKKETDFALAALMEIPFQYKAAVELGVMGARKILPRPPPVSYSSRSVLYREPTNVSSPVLDERTQACPICLTDRKDSAFGCGHMALPGRRLVVTVDQEYLTVPYAGSQSPVVSGCFLSDKIKENRIWIN</sequence>
<dbReference type="GO" id="GO:0004842">
    <property type="term" value="F:ubiquitin-protein transferase activity"/>
    <property type="evidence" value="ECO:0007669"/>
    <property type="project" value="TreeGrafter"/>
</dbReference>
<feature type="compositionally biased region" description="Basic residues" evidence="1">
    <location>
        <begin position="9"/>
        <end position="18"/>
    </location>
</feature>
<reference evidence="3 4" key="1">
    <citation type="submission" date="2020-10" db="EMBL/GenBank/DDBJ databases">
        <title>Plant Genome Project.</title>
        <authorList>
            <person name="Zhang R.-G."/>
        </authorList>
    </citation>
    <scope>NUCLEOTIDE SEQUENCE [LARGE SCALE GENOMIC DNA]</scope>
    <source>
        <strain evidence="3">FAFU-HL-1</strain>
        <tissue evidence="3">Leaf</tissue>
    </source>
</reference>
<name>A0A835MS94_9ROSI</name>
<protein>
    <recommendedName>
        <fullName evidence="2">Copine C-terminal domain-containing protein</fullName>
    </recommendedName>
</protein>
<comment type="caution">
    <text evidence="3">The sequence shown here is derived from an EMBL/GenBank/DDBJ whole genome shotgun (WGS) entry which is preliminary data.</text>
</comment>
<dbReference type="InterPro" id="IPR036465">
    <property type="entry name" value="vWFA_dom_sf"/>
</dbReference>
<keyword evidence="4" id="KW-1185">Reference proteome</keyword>
<dbReference type="EMBL" id="JADGMS010000008">
    <property type="protein sequence ID" value="KAF9677032.1"/>
    <property type="molecule type" value="Genomic_DNA"/>
</dbReference>
<dbReference type="InterPro" id="IPR010734">
    <property type="entry name" value="Copine_C"/>
</dbReference>
<dbReference type="InterPro" id="IPR052079">
    <property type="entry name" value="E3_ligase/Copine_domain"/>
</dbReference>
<dbReference type="Proteomes" id="UP000657918">
    <property type="component" value="Chromosome 8"/>
</dbReference>
<dbReference type="PANTHER" id="PTHR45751">
    <property type="entry name" value="COPINE FAMILY PROTEIN 1"/>
    <property type="match status" value="1"/>
</dbReference>
<dbReference type="GO" id="GO:0005634">
    <property type="term" value="C:nucleus"/>
    <property type="evidence" value="ECO:0007669"/>
    <property type="project" value="TreeGrafter"/>
</dbReference>
<dbReference type="SUPFAM" id="SSF53300">
    <property type="entry name" value="vWA-like"/>
    <property type="match status" value="1"/>
</dbReference>
<evidence type="ECO:0000313" key="3">
    <source>
        <dbReference type="EMBL" id="KAF9677032.1"/>
    </source>
</evidence>
<dbReference type="GO" id="GO:0016567">
    <property type="term" value="P:protein ubiquitination"/>
    <property type="evidence" value="ECO:0007669"/>
    <property type="project" value="TreeGrafter"/>
</dbReference>
<feature type="domain" description="Copine C-terminal" evidence="2">
    <location>
        <begin position="265"/>
        <end position="403"/>
    </location>
</feature>
<accession>A0A835MS94</accession>
<evidence type="ECO:0000256" key="1">
    <source>
        <dbReference type="SAM" id="MobiDB-lite"/>
    </source>
</evidence>